<proteinExistence type="predicted"/>
<dbReference type="AlphaFoldDB" id="A0A7S7NLG9"/>
<evidence type="ECO:0000313" key="2">
    <source>
        <dbReference type="EMBL" id="QOY85817.1"/>
    </source>
</evidence>
<feature type="transmembrane region" description="Helical" evidence="1">
    <location>
        <begin position="6"/>
        <end position="26"/>
    </location>
</feature>
<keyword evidence="1" id="KW-1133">Transmembrane helix</keyword>
<evidence type="ECO:0000256" key="1">
    <source>
        <dbReference type="SAM" id="Phobius"/>
    </source>
</evidence>
<organism evidence="2 3">
    <name type="scientific">Paludibaculum fermentans</name>
    <dbReference type="NCBI Taxonomy" id="1473598"/>
    <lineage>
        <taxon>Bacteria</taxon>
        <taxon>Pseudomonadati</taxon>
        <taxon>Acidobacteriota</taxon>
        <taxon>Terriglobia</taxon>
        <taxon>Bryobacterales</taxon>
        <taxon>Bryobacteraceae</taxon>
        <taxon>Paludibaculum</taxon>
    </lineage>
</organism>
<dbReference type="RefSeq" id="WP_194447487.1">
    <property type="nucleotide sequence ID" value="NZ_CP063849.1"/>
</dbReference>
<evidence type="ECO:0000313" key="3">
    <source>
        <dbReference type="Proteomes" id="UP000593892"/>
    </source>
</evidence>
<gene>
    <name evidence="2" type="ORF">IRI77_23725</name>
</gene>
<keyword evidence="3" id="KW-1185">Reference proteome</keyword>
<dbReference type="EMBL" id="CP063849">
    <property type="protein sequence ID" value="QOY85817.1"/>
    <property type="molecule type" value="Genomic_DNA"/>
</dbReference>
<keyword evidence="1" id="KW-0812">Transmembrane</keyword>
<dbReference type="Proteomes" id="UP000593892">
    <property type="component" value="Chromosome"/>
</dbReference>
<protein>
    <submittedName>
        <fullName evidence="2">Uncharacterized protein</fullName>
    </submittedName>
</protein>
<name>A0A7S7NLG9_PALFE</name>
<keyword evidence="1" id="KW-0472">Membrane</keyword>
<accession>A0A7S7NLG9</accession>
<dbReference type="KEGG" id="pfer:IRI77_23725"/>
<reference evidence="2 3" key="1">
    <citation type="submission" date="2020-10" db="EMBL/GenBank/DDBJ databases">
        <title>Complete genome sequence of Paludibaculum fermentans P105T, a facultatively anaerobic acidobacterium capable of dissimilatory Fe(III) reduction.</title>
        <authorList>
            <person name="Dedysh S.N."/>
            <person name="Beletsky A.V."/>
            <person name="Kulichevskaya I.S."/>
            <person name="Mardanov A.V."/>
            <person name="Ravin N.V."/>
        </authorList>
    </citation>
    <scope>NUCLEOTIDE SEQUENCE [LARGE SCALE GENOMIC DNA]</scope>
    <source>
        <strain evidence="2 3">P105</strain>
    </source>
</reference>
<sequence>MNKGKFILMGVVAFFLFLGVTTYLMLGNRKNRVEVCMTYQGRNSCKVASGESKEAALRTATDTACALIAAGVTETQQCTHGEPVSVRWLD</sequence>